<feature type="chain" id="PRO_5043775355" evidence="1">
    <location>
        <begin position="17"/>
        <end position="166"/>
    </location>
</feature>
<accession>A0AAV5SMX7</accession>
<evidence type="ECO:0000256" key="1">
    <source>
        <dbReference type="SAM" id="SignalP"/>
    </source>
</evidence>
<evidence type="ECO:0000313" key="3">
    <source>
        <dbReference type="Proteomes" id="UP001432027"/>
    </source>
</evidence>
<comment type="caution">
    <text evidence="2">The sequence shown here is derived from an EMBL/GenBank/DDBJ whole genome shotgun (WGS) entry which is preliminary data.</text>
</comment>
<keyword evidence="1" id="KW-0732">Signal</keyword>
<dbReference type="Proteomes" id="UP001432027">
    <property type="component" value="Unassembled WGS sequence"/>
</dbReference>
<sequence>MYAPIVLLSLVGASSAFLFGGSGGCGGCGGGCGAPPPCAPPAGGCGGGAIGYVAPAPSYGKDRGPIGGGGGGYAVAPAPAPFLGGGGFAPQAAPVFAPAPAFGESSVKSLWQANAIAVSIVTVTFSGGQSYAAPQTAPVFAPAPSFAGGQQQSYAAPAGNSYAGRK</sequence>
<name>A0AAV5SMX7_9BILA</name>
<organism evidence="2 3">
    <name type="scientific">Pristionchus entomophagus</name>
    <dbReference type="NCBI Taxonomy" id="358040"/>
    <lineage>
        <taxon>Eukaryota</taxon>
        <taxon>Metazoa</taxon>
        <taxon>Ecdysozoa</taxon>
        <taxon>Nematoda</taxon>
        <taxon>Chromadorea</taxon>
        <taxon>Rhabditida</taxon>
        <taxon>Rhabditina</taxon>
        <taxon>Diplogasteromorpha</taxon>
        <taxon>Diplogasteroidea</taxon>
        <taxon>Neodiplogasteridae</taxon>
        <taxon>Pristionchus</taxon>
    </lineage>
</organism>
<protein>
    <submittedName>
        <fullName evidence="2">Uncharacterized protein</fullName>
    </submittedName>
</protein>
<keyword evidence="3" id="KW-1185">Reference proteome</keyword>
<dbReference type="AlphaFoldDB" id="A0AAV5SMX7"/>
<dbReference type="EMBL" id="BTSX01000001">
    <property type="protein sequence ID" value="GMS81988.1"/>
    <property type="molecule type" value="Genomic_DNA"/>
</dbReference>
<gene>
    <name evidence="2" type="ORF">PENTCL1PPCAC_4163</name>
</gene>
<feature type="signal peptide" evidence="1">
    <location>
        <begin position="1"/>
        <end position="16"/>
    </location>
</feature>
<proteinExistence type="predicted"/>
<reference evidence="2" key="1">
    <citation type="submission" date="2023-10" db="EMBL/GenBank/DDBJ databases">
        <title>Genome assembly of Pristionchus species.</title>
        <authorList>
            <person name="Yoshida K."/>
            <person name="Sommer R.J."/>
        </authorList>
    </citation>
    <scope>NUCLEOTIDE SEQUENCE</scope>
    <source>
        <strain evidence="2">RS0144</strain>
    </source>
</reference>
<evidence type="ECO:0000313" key="2">
    <source>
        <dbReference type="EMBL" id="GMS81988.1"/>
    </source>
</evidence>